<dbReference type="RefSeq" id="WP_152204028.1">
    <property type="nucleotide sequence ID" value="NZ_VUKF01000040.1"/>
</dbReference>
<reference evidence="1 2" key="1">
    <citation type="submission" date="2019-10" db="EMBL/GenBank/DDBJ databases">
        <title>Georgenia wutianyii sp. nov. and Georgenia yuyongxinii sp. nov. isolated from plateau pika (Ochotona curzoniae) in the Qinghai-Tibet plateau of China.</title>
        <authorList>
            <person name="Tian Z."/>
        </authorList>
    </citation>
    <scope>NUCLEOTIDE SEQUENCE [LARGE SCALE GENOMIC DNA]</scope>
    <source>
        <strain evidence="1 2">DSM 21501</strain>
    </source>
</reference>
<evidence type="ECO:0000313" key="1">
    <source>
        <dbReference type="EMBL" id="KAE8763606.1"/>
    </source>
</evidence>
<keyword evidence="2" id="KW-1185">Reference proteome</keyword>
<gene>
    <name evidence="1" type="ORF">GB883_13295</name>
</gene>
<accession>A0A7J5UMK9</accession>
<name>A0A7J5UMK9_9MICO</name>
<protein>
    <submittedName>
        <fullName evidence="1">Uncharacterized protein</fullName>
    </submittedName>
</protein>
<comment type="caution">
    <text evidence="1">The sequence shown here is derived from an EMBL/GenBank/DDBJ whole genome shotgun (WGS) entry which is preliminary data.</text>
</comment>
<dbReference type="AlphaFoldDB" id="A0A7J5UMK9"/>
<sequence length="108" mass="12019">MTTYQAPPSGRLVVHRPRGGWRDLLRAYVVEVDGVERGKVRRGERLELEVPAGDRRVRARIDWTGSPELPVRVPAGGAVEVEVTPGGNAFQVHHVATEQSYLALREVR</sequence>
<evidence type="ECO:0000313" key="2">
    <source>
        <dbReference type="Proteomes" id="UP000451860"/>
    </source>
</evidence>
<dbReference type="EMBL" id="WHJE01000064">
    <property type="protein sequence ID" value="KAE8763606.1"/>
    <property type="molecule type" value="Genomic_DNA"/>
</dbReference>
<organism evidence="1 2">
    <name type="scientific">Georgenia thermotolerans</name>
    <dbReference type="NCBI Taxonomy" id="527326"/>
    <lineage>
        <taxon>Bacteria</taxon>
        <taxon>Bacillati</taxon>
        <taxon>Actinomycetota</taxon>
        <taxon>Actinomycetes</taxon>
        <taxon>Micrococcales</taxon>
        <taxon>Bogoriellaceae</taxon>
        <taxon>Georgenia</taxon>
    </lineage>
</organism>
<dbReference type="Proteomes" id="UP000451860">
    <property type="component" value="Unassembled WGS sequence"/>
</dbReference>
<proteinExistence type="predicted"/>
<dbReference type="OrthoDB" id="4774205at2"/>